<dbReference type="AlphaFoldDB" id="F0BCY6"/>
<keyword evidence="2 3" id="KW-0808">Transferase</keyword>
<comment type="caution">
    <text evidence="3">The sequence shown here is derived from an EMBL/GenBank/DDBJ whole genome shotgun (WGS) entry which is preliminary data.</text>
</comment>
<accession>F0BCY6</accession>
<gene>
    <name evidence="3" type="ORF">XVE_1973</name>
</gene>
<reference evidence="3 4" key="1">
    <citation type="journal article" date="2011" name="BMC Genomics">
        <title>Comparative genomics reveals diversity among xanthomonads infecting tomato and pepper.</title>
        <authorList>
            <person name="Potnis N."/>
            <person name="Krasileva K."/>
            <person name="Chow V."/>
            <person name="Almeida N.F."/>
            <person name="Patil P.B."/>
            <person name="Ryan R.P."/>
            <person name="Sharlach M."/>
            <person name="Behlau F."/>
            <person name="Dow J.M."/>
            <person name="Momol M.T."/>
            <person name="White F.F."/>
            <person name="Preston J.F."/>
            <person name="Vinatzer B.A."/>
            <person name="Koebnik R."/>
            <person name="Setubal J.C."/>
            <person name="Norman D.J."/>
            <person name="Staskawicz B.J."/>
            <person name="Jones J.B."/>
        </authorList>
    </citation>
    <scope>NUCLEOTIDE SEQUENCE [LARGE SCALE GENOMIC DNA]</scope>
    <source>
        <strain evidence="3 4">ATCC 35937</strain>
    </source>
</reference>
<dbReference type="PANTHER" id="PTHR12526:SF629">
    <property type="entry name" value="TEICHURONIC ACID BIOSYNTHESIS GLYCOSYLTRANSFERASE TUAH-RELATED"/>
    <property type="match status" value="1"/>
</dbReference>
<keyword evidence="1" id="KW-0328">Glycosyltransferase</keyword>
<evidence type="ECO:0000256" key="1">
    <source>
        <dbReference type="ARBA" id="ARBA00022676"/>
    </source>
</evidence>
<dbReference type="Gene3D" id="3.40.50.2000">
    <property type="entry name" value="Glycogen Phosphorylase B"/>
    <property type="match status" value="2"/>
</dbReference>
<dbReference type="SUPFAM" id="SSF53756">
    <property type="entry name" value="UDP-Glycosyltransferase/glycogen phosphorylase"/>
    <property type="match status" value="1"/>
</dbReference>
<evidence type="ECO:0000313" key="3">
    <source>
        <dbReference type="EMBL" id="EGD09725.1"/>
    </source>
</evidence>
<dbReference type="GO" id="GO:0016757">
    <property type="term" value="F:glycosyltransferase activity"/>
    <property type="evidence" value="ECO:0007669"/>
    <property type="project" value="UniProtKB-KW"/>
</dbReference>
<protein>
    <submittedName>
        <fullName evidence="3">Putative glycosyltransferase</fullName>
    </submittedName>
</protein>
<sequence length="590" mass="65565">MNTRFRIAMVGPLPPEHSGIAEYSAGLVELLRARGVQVDTVVRGDVELMGTQKVVDGLLEADAVVYQMGNHPAFHGWMLPLMACVPGVVHLHDLVLHHMVAGVLSDEAQLGDGYTRVLEQWHSAAEVKNATLALRYGSPIWGRDDIVHYPLHQVATKFALEVVVHSRYAADRVAKEFPWLPVTVIPQLYPVAARHRVRDRLSTIAVMGGGQVNRRFDWIVEALLQVEPELTHPLCLEIAGVVEPAVQLQLERLSGLQNVRLVNHGRIDDEQFRSVFERADLMIALRQPTMGEASAVVSKALQAGLPVVVSDQGWYAELPSCVRKVPPTSDCPEVLGRLLRYFALDSAAYSRWAEECGDQASRPELDPYGATDRYVKLLKSNRVFSDFRDRVAEALVDLKIDLDSPLSGEVQRIDVRSTLRGDRWVDSALKALSERQVDAHGQMVFATVEPYPYTEALPVEACQGGAALIETDLGVAEPSSEVTVRLMLNNTSGFPWLSPPGHSVMPFGIYIGYYWRSVAAPLQQVEQPRQWIDEPIEPASCREQVISLRVPDAVGEYELEIDLVQESVCWFKSRGFVPARLLVRVEATQS</sequence>
<dbReference type="EMBL" id="AEQV01000058">
    <property type="protein sequence ID" value="EGD09725.1"/>
    <property type="molecule type" value="Genomic_DNA"/>
</dbReference>
<name>F0BCY6_9XANT</name>
<dbReference type="PANTHER" id="PTHR12526">
    <property type="entry name" value="GLYCOSYLTRANSFERASE"/>
    <property type="match status" value="1"/>
</dbReference>
<dbReference type="Proteomes" id="UP000003299">
    <property type="component" value="Unassembled WGS sequence"/>
</dbReference>
<evidence type="ECO:0000256" key="2">
    <source>
        <dbReference type="ARBA" id="ARBA00022679"/>
    </source>
</evidence>
<evidence type="ECO:0000313" key="4">
    <source>
        <dbReference type="Proteomes" id="UP000003299"/>
    </source>
</evidence>
<dbReference type="eggNOG" id="COG0438">
    <property type="taxonomic scope" value="Bacteria"/>
</dbReference>
<proteinExistence type="predicted"/>
<organism evidence="3 4">
    <name type="scientific">Xanthomonas vesicatoria ATCC 35937</name>
    <dbReference type="NCBI Taxonomy" id="925775"/>
    <lineage>
        <taxon>Bacteria</taxon>
        <taxon>Pseudomonadati</taxon>
        <taxon>Pseudomonadota</taxon>
        <taxon>Gammaproteobacteria</taxon>
        <taxon>Lysobacterales</taxon>
        <taxon>Lysobacteraceae</taxon>
        <taxon>Xanthomonas</taxon>
    </lineage>
</organism>